<keyword evidence="3" id="KW-1185">Reference proteome</keyword>
<evidence type="ECO:0000313" key="3">
    <source>
        <dbReference type="Proteomes" id="UP001501257"/>
    </source>
</evidence>
<evidence type="ECO:0000313" key="2">
    <source>
        <dbReference type="EMBL" id="GAA5226934.1"/>
    </source>
</evidence>
<feature type="domain" description="DhaL" evidence="1">
    <location>
        <begin position="15"/>
        <end position="214"/>
    </location>
</feature>
<dbReference type="EMBL" id="BAABLK010000024">
    <property type="protein sequence ID" value="GAA5226934.1"/>
    <property type="molecule type" value="Genomic_DNA"/>
</dbReference>
<dbReference type="SMART" id="SM01120">
    <property type="entry name" value="Dak2"/>
    <property type="match status" value="1"/>
</dbReference>
<name>A0ABP9TJ81_9MICC</name>
<dbReference type="SUPFAM" id="SSF101473">
    <property type="entry name" value="DhaL-like"/>
    <property type="match status" value="1"/>
</dbReference>
<dbReference type="Pfam" id="PF21645">
    <property type="entry name" value="FakA-like_M"/>
    <property type="match status" value="1"/>
</dbReference>
<dbReference type="PANTHER" id="PTHR33434:SF2">
    <property type="entry name" value="FATTY ACID-BINDING PROTEIN TM_1468"/>
    <property type="match status" value="1"/>
</dbReference>
<dbReference type="InterPro" id="IPR050270">
    <property type="entry name" value="DegV_domain_contain"/>
</dbReference>
<dbReference type="Pfam" id="PF02734">
    <property type="entry name" value="Dak2"/>
    <property type="match status" value="1"/>
</dbReference>
<dbReference type="InterPro" id="IPR048394">
    <property type="entry name" value="FakA-like_M"/>
</dbReference>
<accession>A0ABP9TJ81</accession>
<dbReference type="Proteomes" id="UP001501257">
    <property type="component" value="Unassembled WGS sequence"/>
</dbReference>
<reference evidence="3" key="1">
    <citation type="journal article" date="2019" name="Int. J. Syst. Evol. Microbiol.">
        <title>The Global Catalogue of Microorganisms (GCM) 10K type strain sequencing project: providing services to taxonomists for standard genome sequencing and annotation.</title>
        <authorList>
            <consortium name="The Broad Institute Genomics Platform"/>
            <consortium name="The Broad Institute Genome Sequencing Center for Infectious Disease"/>
            <person name="Wu L."/>
            <person name="Ma J."/>
        </authorList>
    </citation>
    <scope>NUCLEOTIDE SEQUENCE [LARGE SCALE GENOMIC DNA]</scope>
    <source>
        <strain evidence="3">JCM 18952</strain>
    </source>
</reference>
<organism evidence="2 3">
    <name type="scientific">Paeniglutamicibacter antarcticus</name>
    <dbReference type="NCBI Taxonomy" id="494023"/>
    <lineage>
        <taxon>Bacteria</taxon>
        <taxon>Bacillati</taxon>
        <taxon>Actinomycetota</taxon>
        <taxon>Actinomycetes</taxon>
        <taxon>Micrococcales</taxon>
        <taxon>Micrococcaceae</taxon>
        <taxon>Paeniglutamicibacter</taxon>
    </lineage>
</organism>
<comment type="caution">
    <text evidence="2">The sequence shown here is derived from an EMBL/GenBank/DDBJ whole genome shotgun (WGS) entry which is preliminary data.</text>
</comment>
<dbReference type="RefSeq" id="WP_345467287.1">
    <property type="nucleotide sequence ID" value="NZ_BAABLK010000024.1"/>
</dbReference>
<dbReference type="PROSITE" id="PS51480">
    <property type="entry name" value="DHAL"/>
    <property type="match status" value="1"/>
</dbReference>
<proteinExistence type="predicted"/>
<dbReference type="Gene3D" id="1.25.40.340">
    <property type="match status" value="1"/>
</dbReference>
<evidence type="ECO:0000259" key="1">
    <source>
        <dbReference type="PROSITE" id="PS51480"/>
    </source>
</evidence>
<protein>
    <recommendedName>
        <fullName evidence="1">DhaL domain-containing protein</fullName>
    </recommendedName>
</protein>
<dbReference type="PANTHER" id="PTHR33434">
    <property type="entry name" value="DEGV DOMAIN-CONTAINING PROTEIN DR_1986-RELATED"/>
    <property type="match status" value="1"/>
</dbReference>
<dbReference type="InterPro" id="IPR004007">
    <property type="entry name" value="DhaL_dom"/>
</dbReference>
<sequence>MTTPTMNQKIHADSKAMSKWLERMVKSLGNHSDRLNAINIFPVADGDTGSNLYLTARSAHDAVSKLETENIGELLAMASRAAMESARGNSGTLLGVFLAGVAEPLFGVERLTAPVLATALERGKVRAWSALSEPVSGTMLSVLDVVAKTARATNRTSGLEPASKAALVEMLDALCLAAEAAVVATENELGALHKAQIVDAGAVGMLIVLDELRGALLGHIIDPDEYSRLHGYDIQDPHIHDEVSNETGVEVMCTINLDALGAATLRGHLDSIGDSVIMSPVNSTEDGYRWRVHVHVPEADTALDMIRSLGSPVNVTVTDLCTHDG</sequence>
<dbReference type="InterPro" id="IPR036117">
    <property type="entry name" value="DhaL_dom_sf"/>
</dbReference>
<gene>
    <name evidence="2" type="ORF">GCM10025778_14670</name>
</gene>